<dbReference type="RefSeq" id="WP_068731206.1">
    <property type="nucleotide sequence ID" value="NZ_LVYV01000005.1"/>
</dbReference>
<organism evidence="2 3">
    <name type="scientific">Tardiphaga robiniae</name>
    <dbReference type="NCBI Taxonomy" id="943830"/>
    <lineage>
        <taxon>Bacteria</taxon>
        <taxon>Pseudomonadati</taxon>
        <taxon>Pseudomonadota</taxon>
        <taxon>Alphaproteobacteria</taxon>
        <taxon>Hyphomicrobiales</taxon>
        <taxon>Nitrobacteraceae</taxon>
        <taxon>Tardiphaga</taxon>
    </lineage>
</organism>
<dbReference type="AlphaFoldDB" id="A0A161R500"/>
<evidence type="ECO:0000259" key="1">
    <source>
        <dbReference type="Pfam" id="PF07995"/>
    </source>
</evidence>
<name>A0A161R500_9BRAD</name>
<evidence type="ECO:0000313" key="2">
    <source>
        <dbReference type="EMBL" id="KZD24161.1"/>
    </source>
</evidence>
<proteinExistence type="predicted"/>
<dbReference type="EMBL" id="LVYV01000005">
    <property type="protein sequence ID" value="KZD24161.1"/>
    <property type="molecule type" value="Genomic_DNA"/>
</dbReference>
<feature type="domain" description="Glucose/Sorbosone dehydrogenase" evidence="1">
    <location>
        <begin position="51"/>
        <end position="381"/>
    </location>
</feature>
<reference evidence="2 3" key="1">
    <citation type="submission" date="2016-03" db="EMBL/GenBank/DDBJ databases">
        <title>Microsymbionts genomes from the relict species Vavilovia formosa (Stev.) Fed.</title>
        <authorList>
            <person name="Kopat V."/>
            <person name="Chirak E."/>
            <person name="Kimeklis A."/>
            <person name="Andronov E."/>
        </authorList>
    </citation>
    <scope>NUCLEOTIDE SEQUENCE [LARGE SCALE GENOMIC DNA]</scope>
    <source>
        <strain evidence="2 3">Vaf07</strain>
    </source>
</reference>
<comment type="caution">
    <text evidence="2">The sequence shown here is derived from an EMBL/GenBank/DDBJ whole genome shotgun (WGS) entry which is preliminary data.</text>
</comment>
<keyword evidence="3" id="KW-1185">Reference proteome</keyword>
<dbReference type="Proteomes" id="UP000076574">
    <property type="component" value="Unassembled WGS sequence"/>
</dbReference>
<dbReference type="InterPro" id="IPR012938">
    <property type="entry name" value="Glc/Sorbosone_DH"/>
</dbReference>
<protein>
    <recommendedName>
        <fullName evidence="1">Glucose/Sorbosone dehydrogenase domain-containing protein</fullName>
    </recommendedName>
</protein>
<accession>A0A161R500</accession>
<dbReference type="OrthoDB" id="9770043at2"/>
<dbReference type="Pfam" id="PF07995">
    <property type="entry name" value="GSDH"/>
    <property type="match status" value="1"/>
</dbReference>
<sequence>MKRPVIWVTVTLTAAIVVTASLLIATTTRGENTSFGSSAGRLEVQTVASGLAYPWALAFLPEGRMLVTERPGRIRIVSPHGQLSPAVKGVPEVMAVGQGGLLDIITDKNYAQNNTIYFCYSERSGSGGRTAIARSKLIDGTAPRLDDMKVIFRQDGPLSSGNHHGCRIVQAPDSNLFVTLGEHYSGRDQAQSLDNHLGKLIRIAPDGSVPKDNPFVGRDGARPEIWSYGHRNQQGLAINPATGELWETEHGPRGGDEVNIIGKGKNYGWPVIGYGVDYSGAKLHDTTSKAGMEQPVKYWVPSIAPSGMTFYTGDLFPRRRGSLFTGALAGQMLVRLQLNGNTVSSEERILQNLNERIRDVRQGPDGALWLLTDSSAGRILRITPAGK</sequence>
<dbReference type="PANTHER" id="PTHR19328:SF75">
    <property type="entry name" value="ALDOSE SUGAR DEHYDROGENASE YLII"/>
    <property type="match status" value="1"/>
</dbReference>
<dbReference type="PANTHER" id="PTHR19328">
    <property type="entry name" value="HEDGEHOG-INTERACTING PROTEIN"/>
    <property type="match status" value="1"/>
</dbReference>
<dbReference type="Gene3D" id="2.120.10.30">
    <property type="entry name" value="TolB, C-terminal domain"/>
    <property type="match status" value="1"/>
</dbReference>
<dbReference type="InterPro" id="IPR011042">
    <property type="entry name" value="6-blade_b-propeller_TolB-like"/>
</dbReference>
<dbReference type="InterPro" id="IPR011041">
    <property type="entry name" value="Quinoprot_gluc/sorb_DH_b-prop"/>
</dbReference>
<gene>
    <name evidence="2" type="ORF">A4A58_23725</name>
</gene>
<evidence type="ECO:0000313" key="3">
    <source>
        <dbReference type="Proteomes" id="UP000076574"/>
    </source>
</evidence>
<dbReference type="SUPFAM" id="SSF50952">
    <property type="entry name" value="Soluble quinoprotein glucose dehydrogenase"/>
    <property type="match status" value="1"/>
</dbReference>